<proteinExistence type="predicted"/>
<feature type="region of interest" description="Disordered" evidence="1">
    <location>
        <begin position="81"/>
        <end position="102"/>
    </location>
</feature>
<evidence type="ECO:0000313" key="2">
    <source>
        <dbReference type="EMBL" id="OWZ22546.1"/>
    </source>
</evidence>
<evidence type="ECO:0000256" key="1">
    <source>
        <dbReference type="SAM" id="MobiDB-lite"/>
    </source>
</evidence>
<organism evidence="2 3">
    <name type="scientific">Phytophthora megakarya</name>
    <dbReference type="NCBI Taxonomy" id="4795"/>
    <lineage>
        <taxon>Eukaryota</taxon>
        <taxon>Sar</taxon>
        <taxon>Stramenopiles</taxon>
        <taxon>Oomycota</taxon>
        <taxon>Peronosporomycetes</taxon>
        <taxon>Peronosporales</taxon>
        <taxon>Peronosporaceae</taxon>
        <taxon>Phytophthora</taxon>
    </lineage>
</organism>
<comment type="caution">
    <text evidence="2">The sequence shown here is derived from an EMBL/GenBank/DDBJ whole genome shotgun (WGS) entry which is preliminary data.</text>
</comment>
<reference evidence="3" key="1">
    <citation type="submission" date="2017-03" db="EMBL/GenBank/DDBJ databases">
        <title>Phytopthora megakarya and P. palmivora, two closely related causual agents of cacao black pod achieved similar genome size and gene model numbers by different mechanisms.</title>
        <authorList>
            <person name="Ali S."/>
            <person name="Shao J."/>
            <person name="Larry D.J."/>
            <person name="Kronmiller B."/>
            <person name="Shen D."/>
            <person name="Strem M.D."/>
            <person name="Melnick R.L."/>
            <person name="Guiltinan M.J."/>
            <person name="Tyler B.M."/>
            <person name="Meinhardt L.W."/>
            <person name="Bailey B.A."/>
        </authorList>
    </citation>
    <scope>NUCLEOTIDE SEQUENCE [LARGE SCALE GENOMIC DNA]</scope>
    <source>
        <strain evidence="3">zdho120</strain>
    </source>
</reference>
<protein>
    <submittedName>
        <fullName evidence="2">Uncharacterized protein</fullName>
    </submittedName>
</protein>
<keyword evidence="3" id="KW-1185">Reference proteome</keyword>
<accession>A0A225WXY9</accession>
<dbReference type="AlphaFoldDB" id="A0A225WXY9"/>
<name>A0A225WXY9_9STRA</name>
<dbReference type="EMBL" id="NBNE01000128">
    <property type="protein sequence ID" value="OWZ22546.1"/>
    <property type="molecule type" value="Genomic_DNA"/>
</dbReference>
<dbReference type="Proteomes" id="UP000198211">
    <property type="component" value="Unassembled WGS sequence"/>
</dbReference>
<evidence type="ECO:0000313" key="3">
    <source>
        <dbReference type="Proteomes" id="UP000198211"/>
    </source>
</evidence>
<gene>
    <name evidence="2" type="ORF">PHMEG_0002738</name>
</gene>
<sequence>MNRMVSRYSSRDQQQEAIQAVGRFSAVAGLRLNVMKSTAVTLGTTKGSTGTKDLVAEMDSVRRQGYHHGVMEESNCGGSFQARDGCSQDKHDPAAGSYSLSHSDSEVTVCGETYMTNR</sequence>